<sequence length="363" mass="40946">MADAPVKSRKWNGFVCPACRKVFRVPADHDGRGVVCPACRRMLRLPEAGEETPPLVTSGSRRRRRSEPSKSAEDRRAEKVFDETFAHKQGADTTVGRMVAASVITVIVLLLVGIFWPRDDKPPADAGPGAGAEPPSNVEPVPQVPEEKLELVTPETIRDDLEPVAKAFLRAKDPEEALKWVRHPEKTRKRMETFHEGRFRSKGFRSVSLAEVFPRGDDWAKILVEVEDFTRVPMWLVKDDGWKVDWESWVGWSPTSWEKIRERRPTGPFKLRATVSPVIYYNFRFKNETEWACYALASPDGESTIYGYAPRGGEVHSSLGAVDTVRGSRMLLEVRYPDNSASDNQVLIDRVVCEGWLDLEDGS</sequence>
<accession>A0ABN6H1B6</accession>
<feature type="transmembrane region" description="Helical" evidence="2">
    <location>
        <begin position="98"/>
        <end position="116"/>
    </location>
</feature>
<keyword evidence="2" id="KW-0472">Membrane</keyword>
<feature type="compositionally biased region" description="Basic and acidic residues" evidence="1">
    <location>
        <begin position="66"/>
        <end position="78"/>
    </location>
</feature>
<feature type="region of interest" description="Disordered" evidence="1">
    <location>
        <begin position="122"/>
        <end position="143"/>
    </location>
</feature>
<name>A0ABN6H1B6_9BACT</name>
<dbReference type="Proteomes" id="UP001374893">
    <property type="component" value="Chromosome"/>
</dbReference>
<dbReference type="EMBL" id="AP024702">
    <property type="protein sequence ID" value="BCX47271.1"/>
    <property type="molecule type" value="Genomic_DNA"/>
</dbReference>
<evidence type="ECO:0000256" key="2">
    <source>
        <dbReference type="SAM" id="Phobius"/>
    </source>
</evidence>
<evidence type="ECO:0000256" key="1">
    <source>
        <dbReference type="SAM" id="MobiDB-lite"/>
    </source>
</evidence>
<proteinExistence type="predicted"/>
<organism evidence="3 4">
    <name type="scientific">Haloferula helveola</name>
    <dbReference type="NCBI Taxonomy" id="490095"/>
    <lineage>
        <taxon>Bacteria</taxon>
        <taxon>Pseudomonadati</taxon>
        <taxon>Verrucomicrobiota</taxon>
        <taxon>Verrucomicrobiia</taxon>
        <taxon>Verrucomicrobiales</taxon>
        <taxon>Verrucomicrobiaceae</taxon>
        <taxon>Haloferula</taxon>
    </lineage>
</organism>
<evidence type="ECO:0000313" key="3">
    <source>
        <dbReference type="EMBL" id="BCX47271.1"/>
    </source>
</evidence>
<keyword evidence="2" id="KW-0812">Transmembrane</keyword>
<evidence type="ECO:0008006" key="5">
    <source>
        <dbReference type="Google" id="ProtNLM"/>
    </source>
</evidence>
<reference evidence="3 4" key="1">
    <citation type="submission" date="2021-06" db="EMBL/GenBank/DDBJ databases">
        <title>Complete genome of Haloferula helveola possessing various polysaccharide degrading enzymes.</title>
        <authorList>
            <person name="Takami H."/>
            <person name="Huang C."/>
            <person name="Hamasaki K."/>
        </authorList>
    </citation>
    <scope>NUCLEOTIDE SEQUENCE [LARGE SCALE GENOMIC DNA]</scope>
    <source>
        <strain evidence="3 4">CN-1</strain>
    </source>
</reference>
<keyword evidence="4" id="KW-1185">Reference proteome</keyword>
<evidence type="ECO:0000313" key="4">
    <source>
        <dbReference type="Proteomes" id="UP001374893"/>
    </source>
</evidence>
<gene>
    <name evidence="3" type="ORF">HAHE_11790</name>
</gene>
<feature type="compositionally biased region" description="Low complexity" evidence="1">
    <location>
        <begin position="124"/>
        <end position="135"/>
    </location>
</feature>
<feature type="region of interest" description="Disordered" evidence="1">
    <location>
        <begin position="50"/>
        <end position="78"/>
    </location>
</feature>
<keyword evidence="2" id="KW-1133">Transmembrane helix</keyword>
<protein>
    <recommendedName>
        <fullName evidence="5">DUF4178 domain-containing protein</fullName>
    </recommendedName>
</protein>